<gene>
    <name evidence="5 9" type="primary">hutG</name>
    <name evidence="9" type="ORF">FNZ23_08455</name>
</gene>
<dbReference type="GO" id="GO:0050415">
    <property type="term" value="F:formimidoylglutamase activity"/>
    <property type="evidence" value="ECO:0007669"/>
    <property type="project" value="UniProtKB-UniRule"/>
</dbReference>
<comment type="cofactor">
    <cofactor evidence="5">
        <name>Mn(2+)</name>
        <dbReference type="ChEBI" id="CHEBI:29035"/>
    </cofactor>
    <text evidence="5">Binds 2 manganese ions per subunit.</text>
</comment>
<dbReference type="GO" id="GO:0033389">
    <property type="term" value="P:putrescine biosynthetic process from arginine, via agmatine"/>
    <property type="evidence" value="ECO:0007669"/>
    <property type="project" value="TreeGrafter"/>
</dbReference>
<dbReference type="GO" id="GO:0019556">
    <property type="term" value="P:L-histidine catabolic process to glutamate and formamide"/>
    <property type="evidence" value="ECO:0007669"/>
    <property type="project" value="UniProtKB-UniRule"/>
</dbReference>
<feature type="binding site" evidence="5">
    <location>
        <position position="250"/>
    </location>
    <ligand>
        <name>Mn(2+)</name>
        <dbReference type="ChEBI" id="CHEBI:29035"/>
        <label>1</label>
    </ligand>
</feature>
<evidence type="ECO:0000256" key="2">
    <source>
        <dbReference type="ARBA" id="ARBA00022801"/>
    </source>
</evidence>
<feature type="binding site" evidence="5">
    <location>
        <position position="132"/>
    </location>
    <ligand>
        <name>Mn(2+)</name>
        <dbReference type="ChEBI" id="CHEBI:29035"/>
        <label>1</label>
    </ligand>
</feature>
<dbReference type="PANTHER" id="PTHR11358:SF35">
    <property type="entry name" value="FORMIMIDOYLGLUTAMASE"/>
    <property type="match status" value="1"/>
</dbReference>
<dbReference type="Pfam" id="PF00491">
    <property type="entry name" value="Arginase"/>
    <property type="match status" value="1"/>
</dbReference>
<evidence type="ECO:0000256" key="8">
    <source>
        <dbReference type="RuleBase" id="RU003684"/>
    </source>
</evidence>
<dbReference type="OrthoDB" id="9789727at2"/>
<dbReference type="InterPro" id="IPR006035">
    <property type="entry name" value="Ureohydrolase"/>
</dbReference>
<keyword evidence="1 5" id="KW-0479">Metal-binding</keyword>
<evidence type="ECO:0000256" key="7">
    <source>
        <dbReference type="PROSITE-ProRule" id="PRU00742"/>
    </source>
</evidence>
<keyword evidence="4 5" id="KW-0464">Manganese</keyword>
<feature type="binding site" evidence="5">
    <location>
        <position position="159"/>
    </location>
    <ligand>
        <name>Mn(2+)</name>
        <dbReference type="ChEBI" id="CHEBI:29035"/>
        <label>1</label>
    </ligand>
</feature>
<comment type="function">
    <text evidence="5">Catalyzes the conversion of N-formimidoyl-L-glutamate to L-glutamate and formamide.</text>
</comment>
<dbReference type="HAMAP" id="MF_00737">
    <property type="entry name" value="Formimidoylglutam"/>
    <property type="match status" value="1"/>
</dbReference>
<comment type="similarity">
    <text evidence="5 7 8">Belongs to the arginase family.</text>
</comment>
<evidence type="ECO:0000256" key="1">
    <source>
        <dbReference type="ARBA" id="ARBA00022723"/>
    </source>
</evidence>
<feature type="binding site" evidence="5">
    <location>
        <position position="159"/>
    </location>
    <ligand>
        <name>Mn(2+)</name>
        <dbReference type="ChEBI" id="CHEBI:29035"/>
        <label>2</label>
    </ligand>
</feature>
<dbReference type="UniPathway" id="UPA00379">
    <property type="reaction ID" value="UER00552"/>
</dbReference>
<evidence type="ECO:0000256" key="3">
    <source>
        <dbReference type="ARBA" id="ARBA00022808"/>
    </source>
</evidence>
<dbReference type="PANTHER" id="PTHR11358">
    <property type="entry name" value="ARGINASE/AGMATINASE"/>
    <property type="match status" value="1"/>
</dbReference>
<comment type="catalytic activity">
    <reaction evidence="5">
        <text>N-formimidoyl-L-glutamate + H2O = formamide + L-glutamate</text>
        <dbReference type="Rhea" id="RHEA:22492"/>
        <dbReference type="ChEBI" id="CHEBI:15377"/>
        <dbReference type="ChEBI" id="CHEBI:16397"/>
        <dbReference type="ChEBI" id="CHEBI:29985"/>
        <dbReference type="ChEBI" id="CHEBI:58928"/>
        <dbReference type="EC" id="3.5.3.8"/>
    </reaction>
</comment>
<dbReference type="GO" id="GO:0030145">
    <property type="term" value="F:manganese ion binding"/>
    <property type="evidence" value="ECO:0007669"/>
    <property type="project" value="UniProtKB-UniRule"/>
</dbReference>
<dbReference type="PROSITE" id="PS01053">
    <property type="entry name" value="ARGINASE_1"/>
    <property type="match status" value="1"/>
</dbReference>
<accession>A0A553ZMJ3</accession>
<name>A0A553ZMJ3_9ACTN</name>
<proteinExistence type="inferred from homology"/>
<organism evidence="9 10">
    <name type="scientific">Streptomyces benahoarensis</name>
    <dbReference type="NCBI Taxonomy" id="2595054"/>
    <lineage>
        <taxon>Bacteria</taxon>
        <taxon>Bacillati</taxon>
        <taxon>Actinomycetota</taxon>
        <taxon>Actinomycetes</taxon>
        <taxon>Kitasatosporales</taxon>
        <taxon>Streptomycetaceae</taxon>
        <taxon>Streptomyces</taxon>
    </lineage>
</organism>
<dbReference type="GO" id="GO:0008783">
    <property type="term" value="F:agmatinase activity"/>
    <property type="evidence" value="ECO:0007669"/>
    <property type="project" value="TreeGrafter"/>
</dbReference>
<dbReference type="InterPro" id="IPR005923">
    <property type="entry name" value="HutG"/>
</dbReference>
<reference evidence="9 10" key="1">
    <citation type="submission" date="2019-07" db="EMBL/GenBank/DDBJ databases">
        <title>Draft genome for Streptomyces benahoarensis MZ03-48.</title>
        <authorList>
            <person name="Gonzalez-Pimentel J.L."/>
        </authorList>
    </citation>
    <scope>NUCLEOTIDE SEQUENCE [LARGE SCALE GENOMIC DNA]</scope>
    <source>
        <strain evidence="9 10">MZ03-48</strain>
    </source>
</reference>
<dbReference type="PRINTS" id="PR00116">
    <property type="entry name" value="ARGINASE"/>
</dbReference>
<dbReference type="Gene3D" id="3.40.800.10">
    <property type="entry name" value="Ureohydrolase domain"/>
    <property type="match status" value="1"/>
</dbReference>
<evidence type="ECO:0000256" key="6">
    <source>
        <dbReference type="NCBIfam" id="TIGR01227"/>
    </source>
</evidence>
<dbReference type="SUPFAM" id="SSF52768">
    <property type="entry name" value="Arginase/deacetylase"/>
    <property type="match status" value="1"/>
</dbReference>
<dbReference type="RefSeq" id="WP_143943546.1">
    <property type="nucleotide sequence ID" value="NZ_VKLS01000064.1"/>
</dbReference>
<dbReference type="AlphaFoldDB" id="A0A553ZMJ3"/>
<evidence type="ECO:0000313" key="9">
    <source>
        <dbReference type="EMBL" id="TSB42698.1"/>
    </source>
</evidence>
<feature type="binding site" evidence="5">
    <location>
        <position position="163"/>
    </location>
    <ligand>
        <name>Mn(2+)</name>
        <dbReference type="ChEBI" id="CHEBI:29035"/>
        <label>1</label>
    </ligand>
</feature>
<keyword evidence="10" id="KW-1185">Reference proteome</keyword>
<dbReference type="InterPro" id="IPR023696">
    <property type="entry name" value="Ureohydrolase_dom_sf"/>
</dbReference>
<evidence type="ECO:0000256" key="5">
    <source>
        <dbReference type="HAMAP-Rule" id="MF_00737"/>
    </source>
</evidence>
<dbReference type="CDD" id="cd09988">
    <property type="entry name" value="Formimidoylglutamase"/>
    <property type="match status" value="1"/>
</dbReference>
<dbReference type="PROSITE" id="PS51409">
    <property type="entry name" value="ARGINASE_2"/>
    <property type="match status" value="1"/>
</dbReference>
<evidence type="ECO:0000256" key="4">
    <source>
        <dbReference type="ARBA" id="ARBA00023211"/>
    </source>
</evidence>
<feature type="binding site" evidence="5">
    <location>
        <position position="161"/>
    </location>
    <ligand>
        <name>Mn(2+)</name>
        <dbReference type="ChEBI" id="CHEBI:29035"/>
        <label>2</label>
    </ligand>
</feature>
<sequence>MNTHPSTATVATPDVTARPAWAGRIDGIGPAHRRWHSAVNADEATTPGAAVIGFRSDEGVRRNGGRQGAADGPGEIRRALASKALDAGIVVHDAGDVMVVGDDLEDGHDRLAAAVSSLVRAGHTPLVLGGGHETAYGSYQGLANSGALDGQRLGILNLDAHFDLREASRATSGTPFRQIAGLEADRGAPFTYAVVGISEPSNTAALFDAANALNVVYRTDEECQERHLSDVLAFVAHFVDSVDVLHLSIDLDVLPAASAPGVSAPASVGVPPTVIVEICKVVAASPKLTLVDVVELNPAYDIDYRTAGLAARLVHTLTVGSHRARSRATAPTGPDAVAAG</sequence>
<protein>
    <recommendedName>
        <fullName evidence="5 6">Formimidoylglutamase</fullName>
        <ecNumber evidence="5 6">3.5.3.8</ecNumber>
    </recommendedName>
    <alternativeName>
        <fullName evidence="5">Formiminoglutamase</fullName>
    </alternativeName>
    <alternativeName>
        <fullName evidence="5">Formiminoglutamate hydrolase</fullName>
    </alternativeName>
</protein>
<dbReference type="Proteomes" id="UP000320888">
    <property type="component" value="Unassembled WGS sequence"/>
</dbReference>
<evidence type="ECO:0000313" key="10">
    <source>
        <dbReference type="Proteomes" id="UP000320888"/>
    </source>
</evidence>
<feature type="binding site" evidence="5">
    <location>
        <position position="252"/>
    </location>
    <ligand>
        <name>Mn(2+)</name>
        <dbReference type="ChEBI" id="CHEBI:29035"/>
        <label>2</label>
    </ligand>
</feature>
<dbReference type="InterPro" id="IPR020855">
    <property type="entry name" value="Ureohydrolase_Mn_BS"/>
</dbReference>
<dbReference type="EC" id="3.5.3.8" evidence="5 6"/>
<keyword evidence="2 5" id="KW-0378">Hydrolase</keyword>
<feature type="binding site" evidence="5">
    <location>
        <position position="250"/>
    </location>
    <ligand>
        <name>Mn(2+)</name>
        <dbReference type="ChEBI" id="CHEBI:29035"/>
        <label>2</label>
    </ligand>
</feature>
<dbReference type="EMBL" id="VKLS01000064">
    <property type="protein sequence ID" value="TSB42698.1"/>
    <property type="molecule type" value="Genomic_DNA"/>
</dbReference>
<dbReference type="GO" id="GO:0019557">
    <property type="term" value="P:L-histidine catabolic process to glutamate and formate"/>
    <property type="evidence" value="ECO:0007669"/>
    <property type="project" value="UniProtKB-UniPathway"/>
</dbReference>
<keyword evidence="3 5" id="KW-0369">Histidine metabolism</keyword>
<comment type="pathway">
    <text evidence="5">Amino-acid degradation; L-histidine degradation into L-glutamate; L-glutamate from N-formimidoyl-L-glutamate (hydrolase route): step 1/1.</text>
</comment>
<dbReference type="NCBIfam" id="TIGR01227">
    <property type="entry name" value="hutG"/>
    <property type="match status" value="1"/>
</dbReference>
<comment type="caution">
    <text evidence="9">The sequence shown here is derived from an EMBL/GenBank/DDBJ whole genome shotgun (WGS) entry which is preliminary data.</text>
</comment>